<dbReference type="InterPro" id="IPR004563">
    <property type="entry name" value="Apolipo_AcylTrfase"/>
</dbReference>
<name>A0ABT7HMK0_9BACT</name>
<evidence type="ECO:0000256" key="5">
    <source>
        <dbReference type="ARBA" id="ARBA00022679"/>
    </source>
</evidence>
<proteinExistence type="inferred from homology"/>
<keyword evidence="6 10" id="KW-0812">Transmembrane</keyword>
<dbReference type="GO" id="GO:0016746">
    <property type="term" value="F:acyltransferase activity"/>
    <property type="evidence" value="ECO:0007669"/>
    <property type="project" value="UniProtKB-KW"/>
</dbReference>
<evidence type="ECO:0000256" key="4">
    <source>
        <dbReference type="ARBA" id="ARBA00022519"/>
    </source>
</evidence>
<evidence type="ECO:0000313" key="12">
    <source>
        <dbReference type="EMBL" id="MDL0087947.1"/>
    </source>
</evidence>
<dbReference type="InterPro" id="IPR059110">
    <property type="entry name" value="Lnt_campylobact"/>
</dbReference>
<evidence type="ECO:0000256" key="2">
    <source>
        <dbReference type="ARBA" id="ARBA00010065"/>
    </source>
</evidence>
<dbReference type="Proteomes" id="UP001173801">
    <property type="component" value="Unassembled WGS sequence"/>
</dbReference>
<dbReference type="NCBIfam" id="NF008934">
    <property type="entry name" value="PRK12291.1"/>
    <property type="match status" value="1"/>
</dbReference>
<feature type="transmembrane region" description="Helical" evidence="10">
    <location>
        <begin position="153"/>
        <end position="175"/>
    </location>
</feature>
<feature type="transmembrane region" description="Helical" evidence="10">
    <location>
        <begin position="26"/>
        <end position="43"/>
    </location>
</feature>
<accession>A0ABT7HMK0</accession>
<dbReference type="EMBL" id="JANURM010000001">
    <property type="protein sequence ID" value="MDL0087947.1"/>
    <property type="molecule type" value="Genomic_DNA"/>
</dbReference>
<comment type="function">
    <text evidence="10">Catalyzes the phospholipid dependent N-acylation of the N-terminal cysteine of apolipoprotein, the last step in lipoprotein maturation.</text>
</comment>
<comment type="caution">
    <text evidence="12">The sequence shown here is derived from an EMBL/GenBank/DDBJ whole genome shotgun (WGS) entry which is preliminary data.</text>
</comment>
<evidence type="ECO:0000256" key="7">
    <source>
        <dbReference type="ARBA" id="ARBA00022989"/>
    </source>
</evidence>
<sequence>MKLRNLTLALSVLNVKNLNRYFSTKIIIKAFVSALMVSNFIYLSIFENIFLDFISPFITIFGIYLLIFQTRAGFFLSGFFVGILWFYWISFSFIYYDLAFLIPLVLLFIGVVYGLLFFLASIFSFVFLRAVALFLLSYIAPFGFNWLNLEATLVLGAFSPNTTGLILIFLSAYLLNLRKFYKFLAILPLIFALQTDTKEPNFIPFNLELTNTNVPQHSKWDKAQKDAIIDENLRLINEAISQKKDAILLPESAFVTFLDHEKILQNELLKISEKIAIIGGGLAYENGQIYNSTYLFYEGKMSRFDKLVLVPFGEEIPLPEFIKPLINRLFFGGASDFKTAKNVSEYEIFNTKITNAICYEATSDKIYANHPKIVFAITNNGWFKTQNLSSTEPVLQRLLLKYYATKYGTTIYHAVNGSKSEIITPKLGLKAYGEIFGRD</sequence>
<comment type="subcellular location">
    <subcellularLocation>
        <location evidence="1 10">Cell membrane</location>
        <topology evidence="1 10">Multi-pass membrane protein</topology>
    </subcellularLocation>
</comment>
<keyword evidence="3 10" id="KW-1003">Cell membrane</keyword>
<dbReference type="PANTHER" id="PTHR38686">
    <property type="entry name" value="APOLIPOPROTEIN N-ACYLTRANSFERASE"/>
    <property type="match status" value="1"/>
</dbReference>
<evidence type="ECO:0000313" key="13">
    <source>
        <dbReference type="Proteomes" id="UP001173801"/>
    </source>
</evidence>
<feature type="transmembrane region" description="Helical" evidence="10">
    <location>
        <begin position="49"/>
        <end position="67"/>
    </location>
</feature>
<dbReference type="EC" id="2.3.1.269" evidence="10"/>
<keyword evidence="13" id="KW-1185">Reference proteome</keyword>
<evidence type="ECO:0000256" key="6">
    <source>
        <dbReference type="ARBA" id="ARBA00022692"/>
    </source>
</evidence>
<evidence type="ECO:0000256" key="10">
    <source>
        <dbReference type="HAMAP-Rule" id="MF_01148"/>
    </source>
</evidence>
<keyword evidence="9 10" id="KW-0012">Acyltransferase</keyword>
<dbReference type="Pfam" id="PF26365">
    <property type="entry name" value="ApoNAT_membrane"/>
    <property type="match status" value="1"/>
</dbReference>
<evidence type="ECO:0000256" key="1">
    <source>
        <dbReference type="ARBA" id="ARBA00004651"/>
    </source>
</evidence>
<comment type="pathway">
    <text evidence="10">Protein modification; lipoprotein biosynthesis (N-acyl transfer).</text>
</comment>
<feature type="domain" description="CN hydrolase" evidence="11">
    <location>
        <begin position="210"/>
        <end position="439"/>
    </location>
</feature>
<feature type="transmembrane region" description="Helical" evidence="10">
    <location>
        <begin position="126"/>
        <end position="147"/>
    </location>
</feature>
<dbReference type="RefSeq" id="WP_284936710.1">
    <property type="nucleotide sequence ID" value="NZ_JANURM010000001.1"/>
</dbReference>
<comment type="similarity">
    <text evidence="2 10">Belongs to the CN hydrolase family. Apolipoprotein N-acyltransferase subfamily.</text>
</comment>
<gene>
    <name evidence="10" type="primary">lnt</name>
    <name evidence="12" type="ORF">NYG85_00970</name>
</gene>
<dbReference type="HAMAP" id="MF_01148">
    <property type="entry name" value="Lnt"/>
    <property type="match status" value="1"/>
</dbReference>
<dbReference type="PROSITE" id="PS50263">
    <property type="entry name" value="CN_HYDROLASE"/>
    <property type="match status" value="1"/>
</dbReference>
<dbReference type="InterPro" id="IPR059109">
    <property type="entry name" value="Lnt_membrane_dom"/>
</dbReference>
<dbReference type="SUPFAM" id="SSF56317">
    <property type="entry name" value="Carbon-nitrogen hydrolase"/>
    <property type="match status" value="1"/>
</dbReference>
<evidence type="ECO:0000256" key="9">
    <source>
        <dbReference type="ARBA" id="ARBA00023315"/>
    </source>
</evidence>
<feature type="transmembrane region" description="Helical" evidence="10">
    <location>
        <begin position="74"/>
        <end position="94"/>
    </location>
</feature>
<dbReference type="NCBIfam" id="TIGR00546">
    <property type="entry name" value="lnt"/>
    <property type="match status" value="1"/>
</dbReference>
<protein>
    <recommendedName>
        <fullName evidence="10">Apolipoprotein N-acyltransferase</fullName>
        <shortName evidence="10">ALP N-acyltransferase</shortName>
        <ecNumber evidence="10">2.3.1.269</ecNumber>
    </recommendedName>
</protein>
<evidence type="ECO:0000256" key="3">
    <source>
        <dbReference type="ARBA" id="ARBA00022475"/>
    </source>
</evidence>
<evidence type="ECO:0000256" key="8">
    <source>
        <dbReference type="ARBA" id="ARBA00023136"/>
    </source>
</evidence>
<feature type="transmembrane region" description="Helical" evidence="10">
    <location>
        <begin position="100"/>
        <end position="119"/>
    </location>
</feature>
<keyword evidence="8 10" id="KW-0472">Membrane</keyword>
<dbReference type="InterPro" id="IPR036526">
    <property type="entry name" value="C-N_Hydrolase_sf"/>
</dbReference>
<organism evidence="12 13">
    <name type="scientific">Campylobacter gastrosuis</name>
    <dbReference type="NCBI Taxonomy" id="2974576"/>
    <lineage>
        <taxon>Bacteria</taxon>
        <taxon>Pseudomonadati</taxon>
        <taxon>Campylobacterota</taxon>
        <taxon>Epsilonproteobacteria</taxon>
        <taxon>Campylobacterales</taxon>
        <taxon>Campylobacteraceae</taxon>
        <taxon>Campylobacter</taxon>
    </lineage>
</organism>
<reference evidence="12" key="2">
    <citation type="journal article" date="2023" name="Microorganisms">
        <title>Isolation and Genomic Characteristics of Cat-Borne Campylobacter felis sp. nov. and Sheep-Borne Campylobacter ovis sp. nov.</title>
        <authorList>
            <person name="Wang H."/>
            <person name="Li Y."/>
            <person name="Gu Y."/>
            <person name="Zhou G."/>
            <person name="Chen X."/>
            <person name="Zhang X."/>
            <person name="Shao Z."/>
            <person name="Zhang J."/>
            <person name="Zhang M."/>
        </authorList>
    </citation>
    <scope>NUCLEOTIDE SEQUENCE</scope>
    <source>
        <strain evidence="12">PS10</strain>
    </source>
</reference>
<comment type="catalytic activity">
    <reaction evidence="10">
        <text>N-terminal S-1,2-diacyl-sn-glyceryl-L-cysteinyl-[lipoprotein] + a glycerophospholipid = N-acyl-S-1,2-diacyl-sn-glyceryl-L-cysteinyl-[lipoprotein] + a 2-acyl-sn-glycero-3-phospholipid + H(+)</text>
        <dbReference type="Rhea" id="RHEA:48228"/>
        <dbReference type="Rhea" id="RHEA-COMP:14681"/>
        <dbReference type="Rhea" id="RHEA-COMP:14684"/>
        <dbReference type="ChEBI" id="CHEBI:15378"/>
        <dbReference type="ChEBI" id="CHEBI:136912"/>
        <dbReference type="ChEBI" id="CHEBI:140656"/>
        <dbReference type="ChEBI" id="CHEBI:140657"/>
        <dbReference type="ChEBI" id="CHEBI:140660"/>
        <dbReference type="EC" id="2.3.1.269"/>
    </reaction>
</comment>
<reference evidence="12" key="1">
    <citation type="submission" date="2022-08" db="EMBL/GenBank/DDBJ databases">
        <authorList>
            <person name="Wang H."/>
        </authorList>
    </citation>
    <scope>NUCLEOTIDE SEQUENCE</scope>
    <source>
        <strain evidence="12">PS10</strain>
    </source>
</reference>
<dbReference type="PANTHER" id="PTHR38686:SF1">
    <property type="entry name" value="APOLIPOPROTEIN N-ACYLTRANSFERASE"/>
    <property type="match status" value="1"/>
</dbReference>
<keyword evidence="5 10" id="KW-0808">Transferase</keyword>
<dbReference type="InterPro" id="IPR003010">
    <property type="entry name" value="C-N_Hydrolase"/>
</dbReference>
<keyword evidence="7 10" id="KW-1133">Transmembrane helix</keyword>
<dbReference type="Gene3D" id="3.60.110.10">
    <property type="entry name" value="Carbon-nitrogen hydrolase"/>
    <property type="match status" value="1"/>
</dbReference>
<evidence type="ECO:0000259" key="11">
    <source>
        <dbReference type="PROSITE" id="PS50263"/>
    </source>
</evidence>
<keyword evidence="4" id="KW-0997">Cell inner membrane</keyword>